<evidence type="ECO:0000256" key="2">
    <source>
        <dbReference type="ARBA" id="ARBA00022692"/>
    </source>
</evidence>
<feature type="transmembrane region" description="Helical" evidence="5">
    <location>
        <begin position="94"/>
        <end position="119"/>
    </location>
</feature>
<evidence type="ECO:0000256" key="5">
    <source>
        <dbReference type="SAM" id="Phobius"/>
    </source>
</evidence>
<evidence type="ECO:0000256" key="1">
    <source>
        <dbReference type="ARBA" id="ARBA00004141"/>
    </source>
</evidence>
<feature type="transmembrane region" description="Helical" evidence="5">
    <location>
        <begin position="165"/>
        <end position="184"/>
    </location>
</feature>
<dbReference type="InterPro" id="IPR000412">
    <property type="entry name" value="ABC_2_transport"/>
</dbReference>
<keyword evidence="3 5" id="KW-1133">Transmembrane helix</keyword>
<comment type="subcellular location">
    <subcellularLocation>
        <location evidence="1">Membrane</location>
        <topology evidence="1">Multi-pass membrane protein</topology>
    </subcellularLocation>
</comment>
<feature type="transmembrane region" description="Helical" evidence="5">
    <location>
        <begin position="218"/>
        <end position="239"/>
    </location>
</feature>
<name>A0A4R2SDW0_9BACL</name>
<reference evidence="7 8" key="1">
    <citation type="submission" date="2019-03" db="EMBL/GenBank/DDBJ databases">
        <title>Genomic Encyclopedia of Type Strains, Phase IV (KMG-IV): sequencing the most valuable type-strain genomes for metagenomic binning, comparative biology and taxonomic classification.</title>
        <authorList>
            <person name="Goeker M."/>
        </authorList>
    </citation>
    <scope>NUCLEOTIDE SEQUENCE [LARGE SCALE GENOMIC DNA]</scope>
    <source>
        <strain evidence="7 8">DSM 46831</strain>
    </source>
</reference>
<dbReference type="RefSeq" id="WP_131848450.1">
    <property type="nucleotide sequence ID" value="NZ_SLXV01000011.1"/>
</dbReference>
<dbReference type="Proteomes" id="UP000294746">
    <property type="component" value="Unassembled WGS sequence"/>
</dbReference>
<comment type="caution">
    <text evidence="7">The sequence shown here is derived from an EMBL/GenBank/DDBJ whole genome shotgun (WGS) entry which is preliminary data.</text>
</comment>
<dbReference type="EMBL" id="SLXV01000011">
    <property type="protein sequence ID" value="TCP69250.1"/>
    <property type="molecule type" value="Genomic_DNA"/>
</dbReference>
<evidence type="ECO:0000256" key="3">
    <source>
        <dbReference type="ARBA" id="ARBA00022989"/>
    </source>
</evidence>
<sequence length="246" mass="27830">MMGAYLAQSKIELLRTFRNRKSIFFTLLMPIIFYFIMSQNGAEKMGGVEWKAYFLISMTAYGLMGSSIFNLSLRLVQERTQGWSHQLKVTPLPPIVYFIAKVSVQLLVNLGQIVVMFLVGHFVNNVELTAGQWVGAGFWLLIGSLPFLAIGTLFGTMNKIETAQIINQIVTLGLSFLGGIFYPIELFPEWLRKFGEWTPSYLMASEPRNILGNQPIDWGNVVILAVYFLLFTGLASYILKKKEVYS</sequence>
<dbReference type="OrthoDB" id="63188at2"/>
<feature type="transmembrane region" description="Helical" evidence="5">
    <location>
        <begin position="52"/>
        <end position="73"/>
    </location>
</feature>
<organism evidence="7 8">
    <name type="scientific">Baia soyae</name>
    <dbReference type="NCBI Taxonomy" id="1544746"/>
    <lineage>
        <taxon>Bacteria</taxon>
        <taxon>Bacillati</taxon>
        <taxon>Bacillota</taxon>
        <taxon>Bacilli</taxon>
        <taxon>Bacillales</taxon>
        <taxon>Thermoactinomycetaceae</taxon>
        <taxon>Baia</taxon>
    </lineage>
</organism>
<dbReference type="Pfam" id="PF12698">
    <property type="entry name" value="ABC2_membrane_3"/>
    <property type="match status" value="1"/>
</dbReference>
<dbReference type="PROSITE" id="PS51012">
    <property type="entry name" value="ABC_TM2"/>
    <property type="match status" value="1"/>
</dbReference>
<dbReference type="PANTHER" id="PTHR43229">
    <property type="entry name" value="NODULATION PROTEIN J"/>
    <property type="match status" value="1"/>
</dbReference>
<evidence type="ECO:0000313" key="7">
    <source>
        <dbReference type="EMBL" id="TCP69250.1"/>
    </source>
</evidence>
<accession>A0A4R2SDW0</accession>
<proteinExistence type="predicted"/>
<dbReference type="GO" id="GO:0140359">
    <property type="term" value="F:ABC-type transporter activity"/>
    <property type="evidence" value="ECO:0007669"/>
    <property type="project" value="InterPro"/>
</dbReference>
<dbReference type="PANTHER" id="PTHR43229:SF6">
    <property type="entry name" value="ABC-TYPE MULTIDRUG TRANSPORT SYSTEM, PERMEASE COMPONENT"/>
    <property type="match status" value="1"/>
</dbReference>
<evidence type="ECO:0000256" key="4">
    <source>
        <dbReference type="ARBA" id="ARBA00023136"/>
    </source>
</evidence>
<evidence type="ECO:0000313" key="8">
    <source>
        <dbReference type="Proteomes" id="UP000294746"/>
    </source>
</evidence>
<dbReference type="InterPro" id="IPR013525">
    <property type="entry name" value="ABC2_TM"/>
</dbReference>
<dbReference type="InterPro" id="IPR051784">
    <property type="entry name" value="Nod_factor_ABC_transporter"/>
</dbReference>
<keyword evidence="4 5" id="KW-0472">Membrane</keyword>
<dbReference type="InterPro" id="IPR047817">
    <property type="entry name" value="ABC2_TM_bact-type"/>
</dbReference>
<feature type="domain" description="ABC transmembrane type-2" evidence="6">
    <location>
        <begin position="17"/>
        <end position="242"/>
    </location>
</feature>
<dbReference type="PIRSF" id="PIRSF006648">
    <property type="entry name" value="DrrB"/>
    <property type="match status" value="1"/>
</dbReference>
<protein>
    <submittedName>
        <fullName evidence="7">ABC-2 type transport system permease protein</fullName>
    </submittedName>
</protein>
<keyword evidence="8" id="KW-1185">Reference proteome</keyword>
<keyword evidence="2 5" id="KW-0812">Transmembrane</keyword>
<evidence type="ECO:0000259" key="6">
    <source>
        <dbReference type="PROSITE" id="PS51012"/>
    </source>
</evidence>
<dbReference type="AlphaFoldDB" id="A0A4R2SDW0"/>
<feature type="transmembrane region" description="Helical" evidence="5">
    <location>
        <begin position="21"/>
        <end position="37"/>
    </location>
</feature>
<dbReference type="GO" id="GO:0043190">
    <property type="term" value="C:ATP-binding cassette (ABC) transporter complex"/>
    <property type="evidence" value="ECO:0007669"/>
    <property type="project" value="InterPro"/>
</dbReference>
<gene>
    <name evidence="7" type="ORF">EDD57_11147</name>
</gene>
<feature type="transmembrane region" description="Helical" evidence="5">
    <location>
        <begin position="131"/>
        <end position="153"/>
    </location>
</feature>